<dbReference type="OrthoDB" id="2207325at2759"/>
<keyword evidence="2" id="KW-1185">Reference proteome</keyword>
<evidence type="ECO:0000313" key="1">
    <source>
        <dbReference type="EMBL" id="ORX58740.1"/>
    </source>
</evidence>
<feature type="non-terminal residue" evidence="1">
    <location>
        <position position="223"/>
    </location>
</feature>
<feature type="non-terminal residue" evidence="1">
    <location>
        <position position="1"/>
    </location>
</feature>
<organism evidence="1 2">
    <name type="scientific">Hesseltinella vesiculosa</name>
    <dbReference type="NCBI Taxonomy" id="101127"/>
    <lineage>
        <taxon>Eukaryota</taxon>
        <taxon>Fungi</taxon>
        <taxon>Fungi incertae sedis</taxon>
        <taxon>Mucoromycota</taxon>
        <taxon>Mucoromycotina</taxon>
        <taxon>Mucoromycetes</taxon>
        <taxon>Mucorales</taxon>
        <taxon>Cunninghamellaceae</taxon>
        <taxon>Hesseltinella</taxon>
    </lineage>
</organism>
<proteinExistence type="predicted"/>
<dbReference type="Proteomes" id="UP000242146">
    <property type="component" value="Unassembled WGS sequence"/>
</dbReference>
<gene>
    <name evidence="1" type="ORF">DM01DRAFT_1267604</name>
</gene>
<sequence length="223" mass="25574">KIYRKYSDDVRFLLVSFVVDHPGTPITRAADMFLVKHRTAQRWVADFRKELNEDNDTESERKKVGRPQILGEPHQSFLKTVFDDNPSTTMEDAVSLLTQEFEGLEIKRSAVRNFVTQKMHLTFKRVSYQPEARNKENNLTNRFNWATEWTSSDMNYMTNCVFIDEAAFSINLRPHSGYAKKGETPVVTVRSIRAKSHTILGAICAAGVVLLSIRKPVPPQLKK</sequence>
<name>A0A1X2GPU2_9FUNG</name>
<dbReference type="EMBL" id="MCGT01000006">
    <property type="protein sequence ID" value="ORX58740.1"/>
    <property type="molecule type" value="Genomic_DNA"/>
</dbReference>
<evidence type="ECO:0008006" key="3">
    <source>
        <dbReference type="Google" id="ProtNLM"/>
    </source>
</evidence>
<evidence type="ECO:0000313" key="2">
    <source>
        <dbReference type="Proteomes" id="UP000242146"/>
    </source>
</evidence>
<dbReference type="GO" id="GO:0003676">
    <property type="term" value="F:nucleic acid binding"/>
    <property type="evidence" value="ECO:0007669"/>
    <property type="project" value="InterPro"/>
</dbReference>
<reference evidence="1 2" key="1">
    <citation type="submission" date="2016-07" db="EMBL/GenBank/DDBJ databases">
        <title>Pervasive Adenine N6-methylation of Active Genes in Fungi.</title>
        <authorList>
            <consortium name="DOE Joint Genome Institute"/>
            <person name="Mondo S.J."/>
            <person name="Dannebaum R.O."/>
            <person name="Kuo R.C."/>
            <person name="Labutti K."/>
            <person name="Haridas S."/>
            <person name="Kuo A."/>
            <person name="Salamov A."/>
            <person name="Ahrendt S.R."/>
            <person name="Lipzen A."/>
            <person name="Sullivan W."/>
            <person name="Andreopoulos W.B."/>
            <person name="Clum A."/>
            <person name="Lindquist E."/>
            <person name="Daum C."/>
            <person name="Ramamoorthy G.K."/>
            <person name="Gryganskyi A."/>
            <person name="Culley D."/>
            <person name="Magnuson J.K."/>
            <person name="James T.Y."/>
            <person name="O'Malley M.A."/>
            <person name="Stajich J.E."/>
            <person name="Spatafora J.W."/>
            <person name="Visel A."/>
            <person name="Grigoriev I.V."/>
        </authorList>
    </citation>
    <scope>NUCLEOTIDE SEQUENCE [LARGE SCALE GENOMIC DNA]</scope>
    <source>
        <strain evidence="1 2">NRRL 3301</strain>
    </source>
</reference>
<dbReference type="InterPro" id="IPR036397">
    <property type="entry name" value="RNaseH_sf"/>
</dbReference>
<dbReference type="STRING" id="101127.A0A1X2GPU2"/>
<dbReference type="SUPFAM" id="SSF46689">
    <property type="entry name" value="Homeodomain-like"/>
    <property type="match status" value="1"/>
</dbReference>
<accession>A0A1X2GPU2</accession>
<dbReference type="InterPro" id="IPR009057">
    <property type="entry name" value="Homeodomain-like_sf"/>
</dbReference>
<dbReference type="AlphaFoldDB" id="A0A1X2GPU2"/>
<protein>
    <recommendedName>
        <fullName evidence="3">Tc1-like transposase DDE domain-containing protein</fullName>
    </recommendedName>
</protein>
<comment type="caution">
    <text evidence="1">The sequence shown here is derived from an EMBL/GenBank/DDBJ whole genome shotgun (WGS) entry which is preliminary data.</text>
</comment>
<dbReference type="Gene3D" id="3.30.420.10">
    <property type="entry name" value="Ribonuclease H-like superfamily/Ribonuclease H"/>
    <property type="match status" value="1"/>
</dbReference>